<organism evidence="2 4">
    <name type="scientific">Chryseobacterium muglaense</name>
    <dbReference type="NCBI Taxonomy" id="2893752"/>
    <lineage>
        <taxon>Bacteria</taxon>
        <taxon>Pseudomonadati</taxon>
        <taxon>Bacteroidota</taxon>
        <taxon>Flavobacteriia</taxon>
        <taxon>Flavobacteriales</taxon>
        <taxon>Weeksellaceae</taxon>
        <taxon>Chryseobacterium group</taxon>
        <taxon>Chryseobacterium</taxon>
    </lineage>
</organism>
<protein>
    <recommendedName>
        <fullName evidence="5">Outer membrane protein beta-barrel domain-containing protein</fullName>
    </recommendedName>
</protein>
<evidence type="ECO:0000313" key="3">
    <source>
        <dbReference type="Proteomes" id="UP000603715"/>
    </source>
</evidence>
<dbReference type="InterPro" id="IPR011250">
    <property type="entry name" value="OMP/PagP_B-barrel"/>
</dbReference>
<evidence type="ECO:0000313" key="4">
    <source>
        <dbReference type="Proteomes" id="UP001107960"/>
    </source>
</evidence>
<dbReference type="Proteomes" id="UP000603715">
    <property type="component" value="Unassembled WGS sequence"/>
</dbReference>
<proteinExistence type="predicted"/>
<evidence type="ECO:0000313" key="1">
    <source>
        <dbReference type="EMBL" id="MBD3905702.1"/>
    </source>
</evidence>
<reference evidence="2" key="1">
    <citation type="submission" date="2021-11" db="EMBL/GenBank/DDBJ databases">
        <title>Description of novel Chryseobacterium species.</title>
        <authorList>
            <person name="Saticioglu I.B."/>
            <person name="Ay H."/>
            <person name="Altun S."/>
            <person name="Duman M."/>
        </authorList>
    </citation>
    <scope>NUCLEOTIDE SEQUENCE</scope>
    <source>
        <strain evidence="2">C-39</strain>
    </source>
</reference>
<dbReference type="SUPFAM" id="SSF56925">
    <property type="entry name" value="OMPA-like"/>
    <property type="match status" value="1"/>
</dbReference>
<dbReference type="EMBL" id="JACXXP010000018">
    <property type="protein sequence ID" value="MBD3905702.1"/>
    <property type="molecule type" value="Genomic_DNA"/>
</dbReference>
<reference evidence="1" key="3">
    <citation type="submission" date="2024-05" db="EMBL/GenBank/DDBJ databases">
        <title>Description of novel Chryseobacterium sp. strain C-2.</title>
        <authorList>
            <person name="Saticioglu I.B."/>
        </authorList>
    </citation>
    <scope>NUCLEOTIDE SEQUENCE</scope>
    <source>
        <strain evidence="1">C-2</strain>
    </source>
</reference>
<dbReference type="AlphaFoldDB" id="A0A9Q3UV11"/>
<name>A0A9Q3UV11_9FLAO</name>
<reference evidence="3" key="2">
    <citation type="submission" date="2023-07" db="EMBL/GenBank/DDBJ databases">
        <title>Description of novel Chryseobacterium sp. strain C-2.</title>
        <authorList>
            <person name="Saticioglu I.B."/>
        </authorList>
    </citation>
    <scope>NUCLEOTIDE SEQUENCE [LARGE SCALE GENOMIC DNA]</scope>
    <source>
        <strain evidence="3">C-2</strain>
    </source>
</reference>
<evidence type="ECO:0000313" key="2">
    <source>
        <dbReference type="EMBL" id="MCC9034230.1"/>
    </source>
</evidence>
<dbReference type="EMBL" id="JAJJML010000001">
    <property type="protein sequence ID" value="MCC9034230.1"/>
    <property type="molecule type" value="Genomic_DNA"/>
</dbReference>
<dbReference type="Gene3D" id="2.40.160.20">
    <property type="match status" value="1"/>
</dbReference>
<comment type="caution">
    <text evidence="2">The sequence shown here is derived from an EMBL/GenBank/DDBJ whole genome shotgun (WGS) entry which is preliminary data.</text>
</comment>
<dbReference type="Proteomes" id="UP001107960">
    <property type="component" value="Unassembled WGS sequence"/>
</dbReference>
<dbReference type="RefSeq" id="WP_191180142.1">
    <property type="nucleotide sequence ID" value="NZ_JACXXP010000018.1"/>
</dbReference>
<sequence length="296" mass="35098">MLLRKTILLFSLILIIFTSAQRKKTDTIYVYEKVIVYDTIYLEKAINLKPVDFKFSSLKIQEREIKAINDQKTDDLELEEKIKKLKTKSFQYGIEAGMGFKKASWAEMLSEKNQQFGQNLGIWISKSIIDPKFSLMLSANIYYWNSTFDLDANKEETYLDGFYFSKDDQPLLFQRFNNKHLEYVLQLKAIYEWKNLRPFVGFLANKNSYKMQFLVPKNNVLNKLDDFKSSNQVNFGFSLGLQYRIFDRFLIDMEYQHYKIKNLSLKNSSFDFDIFKTNNTFAERKISLGISYFIPK</sequence>
<evidence type="ECO:0008006" key="5">
    <source>
        <dbReference type="Google" id="ProtNLM"/>
    </source>
</evidence>
<accession>A0A9Q3UV11</accession>
<gene>
    <name evidence="1" type="ORF">IEW27_14030</name>
    <name evidence="2" type="ORF">LNP80_08145</name>
</gene>
<keyword evidence="3" id="KW-1185">Reference proteome</keyword>